<dbReference type="PANTHER" id="PTHR10192">
    <property type="entry name" value="MOLYBDOPTERIN BIOSYNTHESIS PROTEIN"/>
    <property type="match status" value="1"/>
</dbReference>
<dbReference type="AlphaFoldDB" id="A0AA86GY02"/>
<evidence type="ECO:0000313" key="8">
    <source>
        <dbReference type="EMBL" id="AMG76188.1"/>
    </source>
</evidence>
<dbReference type="Pfam" id="PF03453">
    <property type="entry name" value="MoeA_N"/>
    <property type="match status" value="1"/>
</dbReference>
<dbReference type="InterPro" id="IPR036425">
    <property type="entry name" value="MoaB/Mog-like_dom_sf"/>
</dbReference>
<gene>
    <name evidence="8" type="primary">moeA</name>
    <name evidence="8" type="ORF">SGRAN_3856</name>
</gene>
<evidence type="ECO:0000313" key="9">
    <source>
        <dbReference type="Proteomes" id="UP000058599"/>
    </source>
</evidence>
<comment type="similarity">
    <text evidence="3 6">Belongs to the MoeA family.</text>
</comment>
<dbReference type="GO" id="GO:0046872">
    <property type="term" value="F:metal ion binding"/>
    <property type="evidence" value="ECO:0007669"/>
    <property type="project" value="UniProtKB-UniRule"/>
</dbReference>
<dbReference type="Gene3D" id="3.90.105.10">
    <property type="entry name" value="Molybdopterin biosynthesis moea protein, domain 2"/>
    <property type="match status" value="1"/>
</dbReference>
<dbReference type="InterPro" id="IPR001453">
    <property type="entry name" value="MoaB/Mog_dom"/>
</dbReference>
<dbReference type="CDD" id="cd00887">
    <property type="entry name" value="MoeA"/>
    <property type="match status" value="1"/>
</dbReference>
<protein>
    <recommendedName>
        <fullName evidence="6">Molybdopterin molybdenumtransferase</fullName>
        <ecNumber evidence="6">2.10.1.1</ecNumber>
    </recommendedName>
</protein>
<keyword evidence="4 6" id="KW-0501">Molybdenum cofactor biosynthesis</keyword>
<keyword evidence="6" id="KW-0460">Magnesium</keyword>
<comment type="catalytic activity">
    <reaction evidence="5">
        <text>adenylyl-molybdopterin + molybdate = Mo-molybdopterin + AMP + H(+)</text>
        <dbReference type="Rhea" id="RHEA:35047"/>
        <dbReference type="ChEBI" id="CHEBI:15378"/>
        <dbReference type="ChEBI" id="CHEBI:36264"/>
        <dbReference type="ChEBI" id="CHEBI:62727"/>
        <dbReference type="ChEBI" id="CHEBI:71302"/>
        <dbReference type="ChEBI" id="CHEBI:456215"/>
        <dbReference type="EC" id="2.10.1.1"/>
    </reaction>
</comment>
<reference evidence="8 9" key="1">
    <citation type="journal article" date="2016" name="BMC Genomics">
        <title>Genomic analysis of the nitrate-respiring Sphingopyxis granuli (formerly Sphingomonas macrogoltabida) strain TFA.</title>
        <authorList>
            <person name="Garcia-Romero I."/>
            <person name="Perez-Pulido A.J."/>
            <person name="Gonzalez-Flores Y.E."/>
            <person name="Reyes-Ramirez F."/>
            <person name="Santero E."/>
            <person name="Floriano B."/>
        </authorList>
    </citation>
    <scope>NUCLEOTIDE SEQUENCE [LARGE SCALE GENOMIC DNA]</scope>
    <source>
        <strain evidence="8 9">TFA</strain>
    </source>
</reference>
<dbReference type="Gene3D" id="2.40.340.10">
    <property type="entry name" value="MoeA, C-terminal, domain IV"/>
    <property type="match status" value="1"/>
</dbReference>
<keyword evidence="6 8" id="KW-0808">Transferase</keyword>
<evidence type="ECO:0000256" key="4">
    <source>
        <dbReference type="ARBA" id="ARBA00023150"/>
    </source>
</evidence>
<comment type="cofactor">
    <cofactor evidence="6">
        <name>Mg(2+)</name>
        <dbReference type="ChEBI" id="CHEBI:18420"/>
    </cofactor>
</comment>
<dbReference type="InterPro" id="IPR038987">
    <property type="entry name" value="MoeA-like"/>
</dbReference>
<dbReference type="Pfam" id="PF00994">
    <property type="entry name" value="MoCF_biosynth"/>
    <property type="match status" value="1"/>
</dbReference>
<dbReference type="KEGG" id="sgi:SGRAN_3856"/>
<dbReference type="InterPro" id="IPR005110">
    <property type="entry name" value="MoeA_linker/N"/>
</dbReference>
<dbReference type="Gene3D" id="2.170.190.11">
    <property type="entry name" value="Molybdopterin biosynthesis moea protein, domain 3"/>
    <property type="match status" value="1"/>
</dbReference>
<dbReference type="GO" id="GO:0061599">
    <property type="term" value="F:molybdopterin molybdotransferase activity"/>
    <property type="evidence" value="ECO:0007669"/>
    <property type="project" value="UniProtKB-UniRule"/>
</dbReference>
<name>A0AA86GY02_9SPHN</name>
<proteinExistence type="inferred from homology"/>
<feature type="domain" description="MoaB/Mog" evidence="7">
    <location>
        <begin position="174"/>
        <end position="313"/>
    </location>
</feature>
<sequence>MTGFDDAVARIAREVRPLAAERVDLAEAAGRTLAKPLHARAAAPRRAVAAMDGYAIVDAGMQPGAPLRVIGESRAGAGFAGRVAPGEAVRIFTGAPMPDGADRCIMQEYAGREGDSVIFAEGYGPGWHVRAAGSDFAAGVLLLDAGTELTPRAMIAAAAADTAQVAVIRQPRVAIVGTGDELAPPGSALEREDAIPESVTFGVMAMAQAQGALVVSRATGVDDLPTLEALADRALDQADVVIVTGGASVGERDFAKPMFAPHGLDLLFAKVAIKPGKPVWLGRARGRWVLGLPGNPTSAMVTARLFLVPLLAQLQARGVERALRWRTLPLAAPLPATGSRETFARARWDEAGLTPLGNQDSGAQAALAVADCLIRCPPDQAALEPGAPVSALAF</sequence>
<dbReference type="InterPro" id="IPR005111">
    <property type="entry name" value="MoeA_C_domain_IV"/>
</dbReference>
<dbReference type="Proteomes" id="UP000058599">
    <property type="component" value="Chromosome"/>
</dbReference>
<dbReference type="Pfam" id="PF03454">
    <property type="entry name" value="MoeA_C"/>
    <property type="match status" value="1"/>
</dbReference>
<dbReference type="Gene3D" id="3.40.980.10">
    <property type="entry name" value="MoaB/Mog-like domain"/>
    <property type="match status" value="1"/>
</dbReference>
<keyword evidence="6" id="KW-0500">Molybdenum</keyword>
<organism evidence="8 9">
    <name type="scientific">Sphingopyxis granuli</name>
    <dbReference type="NCBI Taxonomy" id="267128"/>
    <lineage>
        <taxon>Bacteria</taxon>
        <taxon>Pseudomonadati</taxon>
        <taxon>Pseudomonadota</taxon>
        <taxon>Alphaproteobacteria</taxon>
        <taxon>Sphingomonadales</taxon>
        <taxon>Sphingomonadaceae</taxon>
        <taxon>Sphingopyxis</taxon>
    </lineage>
</organism>
<dbReference type="RefSeq" id="WP_067186262.1">
    <property type="nucleotide sequence ID" value="NZ_CP012199.1"/>
</dbReference>
<keyword evidence="9" id="KW-1185">Reference proteome</keyword>
<accession>A0AA86GY02</accession>
<comment type="pathway">
    <text evidence="2 6">Cofactor biosynthesis; molybdopterin biosynthesis.</text>
</comment>
<evidence type="ECO:0000256" key="2">
    <source>
        <dbReference type="ARBA" id="ARBA00005046"/>
    </source>
</evidence>
<dbReference type="PANTHER" id="PTHR10192:SF5">
    <property type="entry name" value="GEPHYRIN"/>
    <property type="match status" value="1"/>
</dbReference>
<dbReference type="InterPro" id="IPR036135">
    <property type="entry name" value="MoeA_linker/N_sf"/>
</dbReference>
<dbReference type="GO" id="GO:0006777">
    <property type="term" value="P:Mo-molybdopterin cofactor biosynthetic process"/>
    <property type="evidence" value="ECO:0007669"/>
    <property type="project" value="UniProtKB-UniRule"/>
</dbReference>
<evidence type="ECO:0000256" key="5">
    <source>
        <dbReference type="ARBA" id="ARBA00047317"/>
    </source>
</evidence>
<evidence type="ECO:0000259" key="7">
    <source>
        <dbReference type="SMART" id="SM00852"/>
    </source>
</evidence>
<dbReference type="SUPFAM" id="SSF63867">
    <property type="entry name" value="MoeA C-terminal domain-like"/>
    <property type="match status" value="1"/>
</dbReference>
<evidence type="ECO:0000256" key="1">
    <source>
        <dbReference type="ARBA" id="ARBA00002901"/>
    </source>
</evidence>
<keyword evidence="6" id="KW-0479">Metal-binding</keyword>
<dbReference type="EMBL" id="CP012199">
    <property type="protein sequence ID" value="AMG76188.1"/>
    <property type="molecule type" value="Genomic_DNA"/>
</dbReference>
<comment type="function">
    <text evidence="1 6">Catalyzes the insertion of molybdate into adenylated molybdopterin with the concomitant release of AMP.</text>
</comment>
<dbReference type="GO" id="GO:0005829">
    <property type="term" value="C:cytosol"/>
    <property type="evidence" value="ECO:0007669"/>
    <property type="project" value="TreeGrafter"/>
</dbReference>
<dbReference type="EC" id="2.10.1.1" evidence="6"/>
<dbReference type="SMART" id="SM00852">
    <property type="entry name" value="MoCF_biosynth"/>
    <property type="match status" value="1"/>
</dbReference>
<evidence type="ECO:0000256" key="3">
    <source>
        <dbReference type="ARBA" id="ARBA00010763"/>
    </source>
</evidence>
<dbReference type="SUPFAM" id="SSF63882">
    <property type="entry name" value="MoeA N-terminal region -like"/>
    <property type="match status" value="1"/>
</dbReference>
<evidence type="ECO:0000256" key="6">
    <source>
        <dbReference type="RuleBase" id="RU365090"/>
    </source>
</evidence>
<dbReference type="SUPFAM" id="SSF53218">
    <property type="entry name" value="Molybdenum cofactor biosynthesis proteins"/>
    <property type="match status" value="1"/>
</dbReference>
<dbReference type="InterPro" id="IPR036688">
    <property type="entry name" value="MoeA_C_domain_IV_sf"/>
</dbReference>